<reference evidence="1" key="1">
    <citation type="submission" date="2022-08" db="EMBL/GenBank/DDBJ databases">
        <title>Genome Sequence of Lecanicillium fungicola.</title>
        <authorList>
            <person name="Buettner E."/>
        </authorList>
    </citation>
    <scope>NUCLEOTIDE SEQUENCE</scope>
    <source>
        <strain evidence="1">Babe33</strain>
    </source>
</reference>
<organism evidence="1 2">
    <name type="scientific">Zarea fungicola</name>
    <dbReference type="NCBI Taxonomy" id="93591"/>
    <lineage>
        <taxon>Eukaryota</taxon>
        <taxon>Fungi</taxon>
        <taxon>Dikarya</taxon>
        <taxon>Ascomycota</taxon>
        <taxon>Pezizomycotina</taxon>
        <taxon>Sordariomycetes</taxon>
        <taxon>Hypocreomycetidae</taxon>
        <taxon>Hypocreales</taxon>
        <taxon>Cordycipitaceae</taxon>
        <taxon>Zarea</taxon>
    </lineage>
</organism>
<proteinExistence type="predicted"/>
<evidence type="ECO:0000313" key="2">
    <source>
        <dbReference type="Proteomes" id="UP001143910"/>
    </source>
</evidence>
<accession>A0ACC1NMH4</accession>
<evidence type="ECO:0000313" key="1">
    <source>
        <dbReference type="EMBL" id="KAJ2980117.1"/>
    </source>
</evidence>
<comment type="caution">
    <text evidence="1">The sequence shown here is derived from an EMBL/GenBank/DDBJ whole genome shotgun (WGS) entry which is preliminary data.</text>
</comment>
<keyword evidence="2" id="KW-1185">Reference proteome</keyword>
<name>A0ACC1NMH4_9HYPO</name>
<protein>
    <submittedName>
        <fullName evidence="1">Uncharacterized protein</fullName>
    </submittedName>
</protein>
<sequence>MMYLRPLHSRLVASLAATTFIIIIYILTLLPSGALADDLPLSLGANEVDGSNLDPEFCDTYESSFLLFDRSYAGRRDNVIATLVNNQPVRLNLRSGESACYQLTKGTVFGNSPARTYAANVARLNPDDTAGNTSSEGILVRDDNQKKLVYISSNNCLQPYRIPGADKVDVEAPQLTLLISNSSKLGCPNMTMLDMPGIQTKAFDGGAVMLSMNFTDDLYISVQAQNVSSGYQGVYFFELAASTDDYYHRYESKDGQLLWLDSDASSALLVSKSLTADGDQIKTIMEEGTPYQFYVDNELYPRLHGVRHSACGLQTSAQIWKTPDGRGALTELVHMTMTTRGAGGLPKQQFFVTGLNDTTQYRGFIVKAPNVTDVDKRNGEGLIGGGGTVFASTTFNTVSGTSCKMVTDLNFCNDIQYAIPGNVEKFKNDSLGQKYDDFAKENYENFERALMQVQCQAPSTKRYSLRNDCDDCRRAYKKWLCTVVMPRCEDYNGGGAFSIVRNAGQPFPNGTMLPAADLQKYSQPAFNTSRNSFIDSEIEPGPYKELLPCDDLCYDMVQSCPSSLQFACPLPKFREFNSSYAQRDPDNQEVTCNYPGEPRTRVSDATGMVWNGSFLSYMLLLYMTLLY</sequence>
<dbReference type="EMBL" id="JANJQO010000224">
    <property type="protein sequence ID" value="KAJ2980117.1"/>
    <property type="molecule type" value="Genomic_DNA"/>
</dbReference>
<dbReference type="Proteomes" id="UP001143910">
    <property type="component" value="Unassembled WGS sequence"/>
</dbReference>
<gene>
    <name evidence="1" type="ORF">NQ176_g2832</name>
</gene>